<comment type="caution">
    <text evidence="1">The sequence shown here is derived from an EMBL/GenBank/DDBJ whole genome shotgun (WGS) entry which is preliminary data.</text>
</comment>
<reference evidence="1 2" key="1">
    <citation type="journal article" date="2017" name="Antonie Van Leeuwenhoek">
        <title>Rhizobium rhizosphaerae sp. nov., a novel species isolated from rice rhizosphere.</title>
        <authorList>
            <person name="Zhao J.J."/>
            <person name="Zhang J."/>
            <person name="Zhang R.J."/>
            <person name="Zhang C.W."/>
            <person name="Yin H.Q."/>
            <person name="Zhang X.X."/>
        </authorList>
    </citation>
    <scope>NUCLEOTIDE SEQUENCE [LARGE SCALE GENOMIC DNA]</scope>
    <source>
        <strain evidence="1 2">E3</strain>
    </source>
</reference>
<dbReference type="EMBL" id="BAEN01000030">
    <property type="protein sequence ID" value="GAC14002.1"/>
    <property type="molecule type" value="Genomic_DNA"/>
</dbReference>
<evidence type="ECO:0000313" key="2">
    <source>
        <dbReference type="Proteomes" id="UP000006334"/>
    </source>
</evidence>
<accession>K6Y705</accession>
<protein>
    <submittedName>
        <fullName evidence="1">Uncharacterized protein</fullName>
    </submittedName>
</protein>
<sequence>MTLINDLIRNSALMLPTNPVLKQTVVLKASKYCARIGES</sequence>
<evidence type="ECO:0000313" key="1">
    <source>
        <dbReference type="EMBL" id="GAC14002.1"/>
    </source>
</evidence>
<dbReference type="AlphaFoldDB" id="K6Y705"/>
<gene>
    <name evidence="1" type="ORF">GLIP_1361</name>
</gene>
<dbReference type="Proteomes" id="UP000006334">
    <property type="component" value="Unassembled WGS sequence"/>
</dbReference>
<keyword evidence="2" id="KW-1185">Reference proteome</keyword>
<proteinExistence type="predicted"/>
<name>K6Y705_9ALTE</name>
<organism evidence="1 2">
    <name type="scientific">Aliiglaciecola lipolytica E3</name>
    <dbReference type="NCBI Taxonomy" id="1127673"/>
    <lineage>
        <taxon>Bacteria</taxon>
        <taxon>Pseudomonadati</taxon>
        <taxon>Pseudomonadota</taxon>
        <taxon>Gammaproteobacteria</taxon>
        <taxon>Alteromonadales</taxon>
        <taxon>Alteromonadaceae</taxon>
        <taxon>Aliiglaciecola</taxon>
    </lineage>
</organism>